<accession>B3PDA0</accession>
<dbReference type="KEGG" id="cja:CJA_3058"/>
<dbReference type="Proteomes" id="UP000001036">
    <property type="component" value="Chromosome"/>
</dbReference>
<dbReference type="AlphaFoldDB" id="B3PDA0"/>
<dbReference type="STRING" id="498211.CJA_3058"/>
<proteinExistence type="predicted"/>
<evidence type="ECO:0000313" key="1">
    <source>
        <dbReference type="EMBL" id="ACE85477.1"/>
    </source>
</evidence>
<dbReference type="HOGENOM" id="CLU_3388703_0_0_6"/>
<gene>
    <name evidence="1" type="ordered locus">CJA_3058</name>
</gene>
<protein>
    <submittedName>
        <fullName evidence="1">Uncharacterized protein</fullName>
    </submittedName>
</protein>
<sequence length="32" mass="3528">MAVAIALLPDGVAVIEWQAIQCDSDYLYRSSE</sequence>
<reference evidence="1 2" key="1">
    <citation type="journal article" date="2008" name="J. Bacteriol.">
        <title>Insights into plant cell wall degradation from the genome sequence of the soil bacterium Cellvibrio japonicus.</title>
        <authorList>
            <person name="Deboy R.T."/>
            <person name="Mongodin E.F."/>
            <person name="Fouts D.E."/>
            <person name="Tailford L.E."/>
            <person name="Khouri H."/>
            <person name="Emerson J.B."/>
            <person name="Mohamoud Y."/>
            <person name="Watkins K."/>
            <person name="Henrissat B."/>
            <person name="Gilbert H.J."/>
            <person name="Nelson K.E."/>
        </authorList>
    </citation>
    <scope>NUCLEOTIDE SEQUENCE [LARGE SCALE GENOMIC DNA]</scope>
    <source>
        <strain evidence="1 2">Ueda107</strain>
    </source>
</reference>
<evidence type="ECO:0000313" key="2">
    <source>
        <dbReference type="Proteomes" id="UP000001036"/>
    </source>
</evidence>
<dbReference type="EMBL" id="CP000934">
    <property type="protein sequence ID" value="ACE85477.1"/>
    <property type="molecule type" value="Genomic_DNA"/>
</dbReference>
<name>B3PDA0_CELJU</name>
<keyword evidence="2" id="KW-1185">Reference proteome</keyword>
<organism evidence="1 2">
    <name type="scientific">Cellvibrio japonicus (strain Ueda107)</name>
    <name type="common">Pseudomonas fluorescens subsp. cellulosa</name>
    <dbReference type="NCBI Taxonomy" id="498211"/>
    <lineage>
        <taxon>Bacteria</taxon>
        <taxon>Pseudomonadati</taxon>
        <taxon>Pseudomonadota</taxon>
        <taxon>Gammaproteobacteria</taxon>
        <taxon>Cellvibrionales</taxon>
        <taxon>Cellvibrionaceae</taxon>
        <taxon>Cellvibrio</taxon>
    </lineage>
</organism>